<evidence type="ECO:0000313" key="5">
    <source>
        <dbReference type="EMBL" id="ALT10077.1"/>
    </source>
</evidence>
<accession>A0A0U3AZF5</accession>
<dbReference type="Gene3D" id="2.60.40.4100">
    <property type="entry name" value="Zona pellucida, ZP-C domain"/>
    <property type="match status" value="1"/>
</dbReference>
<dbReference type="Pfam" id="PF23344">
    <property type="entry name" value="ZP-N"/>
    <property type="match status" value="1"/>
</dbReference>
<feature type="region of interest" description="Disordered" evidence="3">
    <location>
        <begin position="727"/>
        <end position="751"/>
    </location>
</feature>
<feature type="domain" description="ZP" evidence="4">
    <location>
        <begin position="453"/>
        <end position="722"/>
    </location>
</feature>
<dbReference type="InterPro" id="IPR042235">
    <property type="entry name" value="ZP-C_dom"/>
</dbReference>
<dbReference type="InterPro" id="IPR048290">
    <property type="entry name" value="ZP_chr"/>
</dbReference>
<evidence type="ECO:0000259" key="4">
    <source>
        <dbReference type="PROSITE" id="PS51034"/>
    </source>
</evidence>
<dbReference type="Gene3D" id="2.60.40.3210">
    <property type="entry name" value="Zona pellucida, ZP-N domain"/>
    <property type="match status" value="1"/>
</dbReference>
<evidence type="ECO:0000256" key="1">
    <source>
        <dbReference type="ARBA" id="ARBA00023157"/>
    </source>
</evidence>
<dbReference type="Pfam" id="PF00100">
    <property type="entry name" value="Zona_pellucida"/>
    <property type="match status" value="1"/>
</dbReference>
<dbReference type="PRINTS" id="PR00023">
    <property type="entry name" value="ZPELLUCIDA"/>
</dbReference>
<reference evidence="5" key="1">
    <citation type="submission" date="2015-12" db="EMBL/GenBank/DDBJ databases">
        <title>Co-option of zona pellucida proteins to enhance freeze protection in the egg of Antarctic notothenioid fish.</title>
        <authorList>
            <person name="Cao L."/>
            <person name="Huang Q."/>
            <person name="Ma Z."/>
            <person name="Cao D."/>
            <person name="Wu Z."/>
            <person name="Xu Q."/>
            <person name="Hu P."/>
            <person name="Chan J."/>
            <person name="Shen Y."/>
            <person name="Zhou C.-Z."/>
            <person name="Zhai W."/>
            <person name="Chen L."/>
        </authorList>
    </citation>
    <scope>NUCLEOTIDE SEQUENCE</scope>
</reference>
<dbReference type="SMART" id="SM00241">
    <property type="entry name" value="ZP"/>
    <property type="match status" value="1"/>
</dbReference>
<evidence type="ECO:0000256" key="2">
    <source>
        <dbReference type="ARBA" id="ARBA00023180"/>
    </source>
</evidence>
<dbReference type="InterPro" id="IPR055356">
    <property type="entry name" value="ZP-N"/>
</dbReference>
<proteinExistence type="evidence at transcript level"/>
<dbReference type="PANTHER" id="PTHR47130">
    <property type="entry name" value="SI:DKEY-19B23.11-RELATED"/>
    <property type="match status" value="1"/>
</dbReference>
<dbReference type="AlphaFoldDB" id="A0A0U3AZF5"/>
<dbReference type="PROSITE" id="PS51034">
    <property type="entry name" value="ZP_2"/>
    <property type="match status" value="1"/>
</dbReference>
<dbReference type="PANTHER" id="PTHR47130:SF3">
    <property type="entry name" value="ZONA PELLUCIDA PROTEIN"/>
    <property type="match status" value="1"/>
</dbReference>
<dbReference type="EMBL" id="KU306108">
    <property type="protein sequence ID" value="ALT10077.1"/>
    <property type="molecule type" value="mRNA"/>
</dbReference>
<protein>
    <submittedName>
        <fullName evidence="5">Zona pellucida protein ZPAX2</fullName>
    </submittedName>
</protein>
<organism evidence="5">
    <name type="scientific">Eleginops maclovinus</name>
    <name type="common">Patagonian blennie</name>
    <name type="synonym">Eleginus maclovinus</name>
    <dbReference type="NCBI Taxonomy" id="56733"/>
    <lineage>
        <taxon>Eukaryota</taxon>
        <taxon>Metazoa</taxon>
        <taxon>Chordata</taxon>
        <taxon>Craniata</taxon>
        <taxon>Vertebrata</taxon>
        <taxon>Euteleostomi</taxon>
        <taxon>Actinopterygii</taxon>
        <taxon>Neopterygii</taxon>
        <taxon>Teleostei</taxon>
        <taxon>Neoteleostei</taxon>
        <taxon>Acanthomorphata</taxon>
        <taxon>Eupercaria</taxon>
        <taxon>Perciformes</taxon>
        <taxon>Notothenioidei</taxon>
        <taxon>Eleginopidae</taxon>
        <taxon>Eleginops</taxon>
    </lineage>
</organism>
<keyword evidence="2" id="KW-0325">Glycoprotein</keyword>
<keyword evidence="1" id="KW-1015">Disulfide bond</keyword>
<dbReference type="InterPro" id="IPR001507">
    <property type="entry name" value="ZP_dom"/>
</dbReference>
<sequence length="751" mass="85145">MVSHKARQLHDICDVLYVMSLSLFSSTPHNGGIPFRLDYRHRPPQSPHQAEIGSTCVWLYLLSRSLPHPALRWFIVLLAVVNLEAPNKSSINNSSYILKPSLSSQCGFTLKKDHLGNVVIYASIQNCFAQNVPMDAGFRITAVVFFSPEQRVMKVDEAQKNGYWISSTPNRLVLRSPNPSRETYTQDVAGVPMTVLNTLALFEKTMLTTRLYAGAACPQPQGGVFFTETSIRWFLPRRIDPLISSKQFRLLEVTMGVDGRRLESRKISARKYSLTLDDLYVIVEIPIGAAGGQIKSHVQNGQHFTSYKIELMLELLWTEDDTNEDTRYKVILPVETPLKPQPPQVIDTPPSISGSCDDKNFHVLVKYANKELNFETIIGKQLLTGGLARQYGFMGNNTHFSLTVPFSAPGAMLEAVEKSSIRSRLDVTLRNMKTNKNVQDFALACNFVTKMIECFPNGTITAMAITLESVPSLNPRQLTLRNPACGPTYSNDQYAYFVFTANSCGTTRKFLPNMMLYENEISIPDEGESRRLSQSQEPEFELKVSCYYDIYVNHAVLVNTRPRRSEPYADDASGRLQVEMRVAMDDSYSVFHRVEEDRITKYLQQPLYFEVELMESYNPEVSLELAYCWATLEEDKMSLPRWDLIINGCANPRDPHPVIFHSVLPEGRVHYPSNFKRFEVPMFAFDKDMDNLNRQVFVHCDVVICDVRNPVHRACNVQCSSQDNRMKGQKRAVSDDPAFKHVSSGPIIMSS</sequence>
<dbReference type="InterPro" id="IPR055355">
    <property type="entry name" value="ZP-C"/>
</dbReference>
<evidence type="ECO:0000256" key="3">
    <source>
        <dbReference type="SAM" id="MobiDB-lite"/>
    </source>
</evidence>
<name>A0A0U3AZF5_ELEMC</name>